<comment type="caution">
    <text evidence="3">The sequence shown here is derived from an EMBL/GenBank/DDBJ whole genome shotgun (WGS) entry which is preliminary data.</text>
</comment>
<feature type="transmembrane region" description="Helical" evidence="1">
    <location>
        <begin position="151"/>
        <end position="170"/>
    </location>
</feature>
<protein>
    <submittedName>
        <fullName evidence="3">DMT family transporter</fullName>
    </submittedName>
</protein>
<feature type="transmembrane region" description="Helical" evidence="1">
    <location>
        <begin position="238"/>
        <end position="258"/>
    </location>
</feature>
<dbReference type="Proteomes" id="UP000777935">
    <property type="component" value="Unassembled WGS sequence"/>
</dbReference>
<gene>
    <name evidence="3" type="ORF">HRQ87_12870</name>
</gene>
<feature type="transmembrane region" description="Helical" evidence="1">
    <location>
        <begin position="12"/>
        <end position="32"/>
    </location>
</feature>
<accession>A0ABX2IS26</accession>
<keyword evidence="1" id="KW-0472">Membrane</keyword>
<feature type="domain" description="EamA" evidence="2">
    <location>
        <begin position="10"/>
        <end position="142"/>
    </location>
</feature>
<feature type="domain" description="EamA" evidence="2">
    <location>
        <begin position="151"/>
        <end position="280"/>
    </location>
</feature>
<feature type="transmembrane region" description="Helical" evidence="1">
    <location>
        <begin position="98"/>
        <end position="116"/>
    </location>
</feature>
<evidence type="ECO:0000313" key="4">
    <source>
        <dbReference type="Proteomes" id="UP000777935"/>
    </source>
</evidence>
<feature type="transmembrane region" description="Helical" evidence="1">
    <location>
        <begin position="128"/>
        <end position="145"/>
    </location>
</feature>
<feature type="transmembrane region" description="Helical" evidence="1">
    <location>
        <begin position="210"/>
        <end position="231"/>
    </location>
</feature>
<feature type="transmembrane region" description="Helical" evidence="1">
    <location>
        <begin position="70"/>
        <end position="92"/>
    </location>
</feature>
<feature type="transmembrane region" description="Helical" evidence="1">
    <location>
        <begin position="264"/>
        <end position="282"/>
    </location>
</feature>
<dbReference type="PANTHER" id="PTHR22911">
    <property type="entry name" value="ACYL-MALONYL CONDENSING ENZYME-RELATED"/>
    <property type="match status" value="1"/>
</dbReference>
<organism evidence="3 4">
    <name type="scientific">Parasulfitobacter algicola</name>
    <dbReference type="NCBI Taxonomy" id="2614809"/>
    <lineage>
        <taxon>Bacteria</taxon>
        <taxon>Pseudomonadati</taxon>
        <taxon>Pseudomonadota</taxon>
        <taxon>Alphaproteobacteria</taxon>
        <taxon>Rhodobacterales</taxon>
        <taxon>Roseobacteraceae</taxon>
        <taxon>Parasulfitobacter</taxon>
    </lineage>
</organism>
<dbReference type="EMBL" id="JABUFE010000007">
    <property type="protein sequence ID" value="NSX55696.1"/>
    <property type="molecule type" value="Genomic_DNA"/>
</dbReference>
<evidence type="ECO:0000313" key="3">
    <source>
        <dbReference type="EMBL" id="NSX55696.1"/>
    </source>
</evidence>
<dbReference type="Pfam" id="PF00892">
    <property type="entry name" value="EamA"/>
    <property type="match status" value="2"/>
</dbReference>
<feature type="transmembrane region" description="Helical" evidence="1">
    <location>
        <begin position="182"/>
        <end position="204"/>
    </location>
</feature>
<evidence type="ECO:0000256" key="1">
    <source>
        <dbReference type="SAM" id="Phobius"/>
    </source>
</evidence>
<sequence>MTDTAPSNTKGAFFALAAFAIFATHDVIVKLLGANYSAFQIVFFSVLLGFPWVLFMLLHDKTRGDLRPKYPLWTVIRTIAVVVTGASAFYAFSTLPLAETYAILFAAPLIITMLAIPILGEKVGLRRGLAVLVGLIGVVVVLRPGAAPFSLGHAAALAAAVGGALASIIVRKIGRDERSVVLMLYPMVTNFVVMACILPFVYVPMPLEDFALSGLIAAFAFAATLCLIAAYRRGEAVIVAPMQYSQIIWATGFGYYFFNETVDRTTLIGAGIIIASGLYIVLREGQAKVSNTTPVLRTRSRFETGTNLRIGTILRTKQNKSDP</sequence>
<keyword evidence="4" id="KW-1185">Reference proteome</keyword>
<dbReference type="PANTHER" id="PTHR22911:SF103">
    <property type="entry name" value="BLR2811 PROTEIN"/>
    <property type="match status" value="1"/>
</dbReference>
<feature type="transmembrane region" description="Helical" evidence="1">
    <location>
        <begin position="38"/>
        <end position="58"/>
    </location>
</feature>
<keyword evidence="1" id="KW-1133">Transmembrane helix</keyword>
<dbReference type="InterPro" id="IPR000620">
    <property type="entry name" value="EamA_dom"/>
</dbReference>
<dbReference type="InterPro" id="IPR037185">
    <property type="entry name" value="EmrE-like"/>
</dbReference>
<dbReference type="SUPFAM" id="SSF103481">
    <property type="entry name" value="Multidrug resistance efflux transporter EmrE"/>
    <property type="match status" value="2"/>
</dbReference>
<keyword evidence="1" id="KW-0812">Transmembrane</keyword>
<evidence type="ECO:0000259" key="2">
    <source>
        <dbReference type="Pfam" id="PF00892"/>
    </source>
</evidence>
<reference evidence="3 4" key="1">
    <citation type="submission" date="2020-06" db="EMBL/GenBank/DDBJ databases">
        <title>Sulfitobacter algicola sp. nov., isolated from green algae.</title>
        <authorList>
            <person name="Wang C."/>
        </authorList>
    </citation>
    <scope>NUCLEOTIDE SEQUENCE [LARGE SCALE GENOMIC DNA]</scope>
    <source>
        <strain evidence="3 4">1151</strain>
    </source>
</reference>
<name>A0ABX2IS26_9RHOB</name>
<proteinExistence type="predicted"/>